<dbReference type="OrthoDB" id="9798761at2"/>
<accession>A0A1M7QQG6</accession>
<dbReference type="EMBL" id="FRCZ01000008">
    <property type="protein sequence ID" value="SHN33796.1"/>
    <property type="molecule type" value="Genomic_DNA"/>
</dbReference>
<name>A0A1M7QQG6_9BACI</name>
<dbReference type="AlphaFoldDB" id="A0A1M7QQG6"/>
<evidence type="ECO:0000313" key="2">
    <source>
        <dbReference type="EMBL" id="SHN33796.1"/>
    </source>
</evidence>
<keyword evidence="3" id="KW-1185">Reference proteome</keyword>
<evidence type="ECO:0000313" key="3">
    <source>
        <dbReference type="Proteomes" id="UP000184184"/>
    </source>
</evidence>
<dbReference type="RefSeq" id="WP_073203080.1">
    <property type="nucleotide sequence ID" value="NZ_FRCZ01000008.1"/>
</dbReference>
<proteinExistence type="predicted"/>
<organism evidence="2 3">
    <name type="scientific">Gracilibacillus kekensis</name>
    <dbReference type="NCBI Taxonomy" id="1027249"/>
    <lineage>
        <taxon>Bacteria</taxon>
        <taxon>Bacillati</taxon>
        <taxon>Bacillota</taxon>
        <taxon>Bacilli</taxon>
        <taxon>Bacillales</taxon>
        <taxon>Bacillaceae</taxon>
        <taxon>Gracilibacillus</taxon>
    </lineage>
</organism>
<sequence>MKFSEGRGELYSFYQLMNEYVIEIPIIQRDYAQGRLDKIELRNEFLQAIKSALFENKPINLDFIYGSTTNGILQPLDGQQRLTTLFLLHWYAAVKDKTLNEKNKEILSKFTYETRASSREFCQALIDQSIQNIDENTTISLLIKDSNWYFLSWNHDPTIDGMLRTIDHIHTLFNDLPDLWELLVSDENIISFYHIELKNFGLSDDLYIKMNARGKALTSFENFKASFEKQISDKKWDVNKDFEETFSCKVDTKWTDLFWKHRSHRNGIDEAMIRFFSSIAMISSAIEKTPNRTETIRSLQNDPRAIRPGHFSGLGYNYLHRALDVFTKLYENDHELKVDVPYGSYITNGDIFRTLVYNTVNASYTQKVIFFAQTEYILRNPEIDLVLFEDWMRVVRNIVNRGDIERSGSKASIVRSPESFDGAINLINELATGCSNIYEFLVTHTVTSQFAKSQIEEEQLKARLIGYGKHNKKAIVEAENIDFFSGRISLLFECIDFDGRDDSFNLDKFLDVANVFRVYIDNEITDKLRRALLTISTDSGDNNYYDYWWSWSYAVDANKRCLITKKSELEYYVYGNYKSRDEYKQYLIKLVQQLVDYNLDEIIDMFEPPVEMPNWKKRLIKEPNLLSTYCKSKYIAIPESEKCCYLLKGVRPRDIDSCFKVQ</sequence>
<dbReference type="STRING" id="1027249.SAMN05216179_3470"/>
<dbReference type="InterPro" id="IPR004919">
    <property type="entry name" value="GmrSD_N"/>
</dbReference>
<feature type="domain" description="GmrSD restriction endonucleases N-terminal" evidence="1">
    <location>
        <begin position="15"/>
        <end position="227"/>
    </location>
</feature>
<gene>
    <name evidence="2" type="ORF">SAMN05216179_3470</name>
</gene>
<protein>
    <recommendedName>
        <fullName evidence="1">GmrSD restriction endonucleases N-terminal domain-containing protein</fullName>
    </recommendedName>
</protein>
<reference evidence="2 3" key="1">
    <citation type="submission" date="2016-11" db="EMBL/GenBank/DDBJ databases">
        <authorList>
            <person name="Jaros S."/>
            <person name="Januszkiewicz K."/>
            <person name="Wedrychowicz H."/>
        </authorList>
    </citation>
    <scope>NUCLEOTIDE SEQUENCE [LARGE SCALE GENOMIC DNA]</scope>
    <source>
        <strain evidence="2 3">CGMCC 1.10681</strain>
    </source>
</reference>
<dbReference type="Pfam" id="PF03235">
    <property type="entry name" value="GmrSD_N"/>
    <property type="match status" value="1"/>
</dbReference>
<evidence type="ECO:0000259" key="1">
    <source>
        <dbReference type="Pfam" id="PF03235"/>
    </source>
</evidence>
<dbReference type="Proteomes" id="UP000184184">
    <property type="component" value="Unassembled WGS sequence"/>
</dbReference>